<dbReference type="InterPro" id="IPR004140">
    <property type="entry name" value="Exo70"/>
</dbReference>
<evidence type="ECO:0000256" key="4">
    <source>
        <dbReference type="ARBA" id="ARBA00026169"/>
    </source>
</evidence>
<keyword evidence="5" id="KW-0653">Protein transport</keyword>
<dbReference type="InterPro" id="IPR016159">
    <property type="entry name" value="Cullin_repeat-like_dom_sf"/>
</dbReference>
<organism evidence="7 8">
    <name type="scientific">Cordylochernes scorpioides</name>
    <dbReference type="NCBI Taxonomy" id="51811"/>
    <lineage>
        <taxon>Eukaryota</taxon>
        <taxon>Metazoa</taxon>
        <taxon>Ecdysozoa</taxon>
        <taxon>Arthropoda</taxon>
        <taxon>Chelicerata</taxon>
        <taxon>Arachnida</taxon>
        <taxon>Pseudoscorpiones</taxon>
        <taxon>Cheliferoidea</taxon>
        <taxon>Chernetidae</taxon>
        <taxon>Cordylochernes</taxon>
    </lineage>
</organism>
<gene>
    <name evidence="7" type="ORF">LAZ67_14000101</name>
</gene>
<comment type="similarity">
    <text evidence="1 5">Belongs to the EXO70 family.</text>
</comment>
<dbReference type="PANTHER" id="PTHR12542">
    <property type="entry name" value="EXOCYST COMPLEX PROTEIN EXO70"/>
    <property type="match status" value="1"/>
</dbReference>
<keyword evidence="3 5" id="KW-0268">Exocytosis</keyword>
<evidence type="ECO:0000313" key="8">
    <source>
        <dbReference type="Proteomes" id="UP001235939"/>
    </source>
</evidence>
<dbReference type="Proteomes" id="UP001235939">
    <property type="component" value="Chromosome 14"/>
</dbReference>
<accession>A0ABY6L7C2</accession>
<keyword evidence="8" id="KW-1185">Reference proteome</keyword>
<proteinExistence type="inferred from homology"/>
<evidence type="ECO:0000256" key="5">
    <source>
        <dbReference type="RuleBase" id="RU365026"/>
    </source>
</evidence>
<evidence type="ECO:0000259" key="6">
    <source>
        <dbReference type="Pfam" id="PF03081"/>
    </source>
</evidence>
<dbReference type="Gene3D" id="1.20.1280.170">
    <property type="entry name" value="Exocyst complex component Exo70"/>
    <property type="match status" value="1"/>
</dbReference>
<dbReference type="SUPFAM" id="SSF74788">
    <property type="entry name" value="Cullin repeat-like"/>
    <property type="match status" value="1"/>
</dbReference>
<reference evidence="7 8" key="1">
    <citation type="submission" date="2022-01" db="EMBL/GenBank/DDBJ databases">
        <title>A chromosomal length assembly of Cordylochernes scorpioides.</title>
        <authorList>
            <person name="Zeh D."/>
            <person name="Zeh J."/>
        </authorList>
    </citation>
    <scope>NUCLEOTIDE SEQUENCE [LARGE SCALE GENOMIC DNA]</scope>
    <source>
        <strain evidence="7">IN4F17</strain>
        <tissue evidence="7">Whole Body</tissue>
    </source>
</reference>
<protein>
    <recommendedName>
        <fullName evidence="4 5">Exocyst complex component 7</fullName>
    </recommendedName>
    <alternativeName>
        <fullName evidence="5">Exocyst complex component Exo70</fullName>
    </alternativeName>
</protein>
<evidence type="ECO:0000256" key="3">
    <source>
        <dbReference type="ARBA" id="ARBA00022483"/>
    </source>
</evidence>
<evidence type="ECO:0000313" key="7">
    <source>
        <dbReference type="EMBL" id="UYV76342.1"/>
    </source>
</evidence>
<name>A0ABY6L7C2_9ARAC</name>
<dbReference type="EMBL" id="CP092876">
    <property type="protein sequence ID" value="UYV76342.1"/>
    <property type="molecule type" value="Genomic_DNA"/>
</dbReference>
<sequence length="410" mass="47246">MIIMSEQNLLKDIIPNEQQHRVFEKISEPVVQALCSEGEALILKTFCVVFQSFASRVRRCASRSDFSTVLCLFPILKHLQTIKPDFDQLFRGYGNNVKSRIHSFIITLQTTINKSLEEFVESIRNYPDTKLPRDGTVHEVTSNVMVLLEQLHEYMDLLPGTLSVNDQNLLLHSTDPSRMVLAQYITAPNMEYIRGSSCIPGSGALTGYYQPGQLSPVRVLSALGLMIQSKSEAYNDAYLRAIFRLNNLHYILKSLQRTNLLDIVSVCTPNIKEYYNDQITDQKRIYSQSWSRVLYYVMEVDKPISQQRASPSFVATMKLKDKDKQNIKEKFNGFNKEVEEITRIQKNYAIPDHELRQSLKETNKDFILPKYQLFYDKYSAIPFSKNSEKYLRYSVDDVAAMISQFFDAAA</sequence>
<comment type="function">
    <text evidence="5">Component of the exocyst complex involved in the docking of exocytic vesicles with fusion sites on the plasma membrane.</text>
</comment>
<dbReference type="InterPro" id="IPR046364">
    <property type="entry name" value="Exo70_C"/>
</dbReference>
<keyword evidence="2 5" id="KW-0813">Transport</keyword>
<dbReference type="PANTHER" id="PTHR12542:SF41">
    <property type="entry name" value="EXOCYST COMPLEX COMPONENT 7"/>
    <property type="match status" value="1"/>
</dbReference>
<feature type="domain" description="Exocyst complex subunit Exo70 C-terminal" evidence="6">
    <location>
        <begin position="4"/>
        <end position="404"/>
    </location>
</feature>
<evidence type="ECO:0000256" key="1">
    <source>
        <dbReference type="ARBA" id="ARBA00006756"/>
    </source>
</evidence>
<evidence type="ECO:0000256" key="2">
    <source>
        <dbReference type="ARBA" id="ARBA00022448"/>
    </source>
</evidence>
<dbReference type="Pfam" id="PF03081">
    <property type="entry name" value="Exo70_C"/>
    <property type="match status" value="1"/>
</dbReference>